<sequence length="74" mass="8120">MKYTQKKALRWMVAMGLTMTAFSWGNLEAMPTGGEVRSGDAAHNVDVVSQALYTAFHDMGLTLDDLDAVYVCFA</sequence>
<evidence type="ECO:0000256" key="1">
    <source>
        <dbReference type="SAM" id="SignalP"/>
    </source>
</evidence>
<feature type="chain" id="PRO_5039647073" evidence="1">
    <location>
        <begin position="24"/>
        <end position="74"/>
    </location>
</feature>
<keyword evidence="3" id="KW-1185">Reference proteome</keyword>
<feature type="signal peptide" evidence="1">
    <location>
        <begin position="1"/>
        <end position="23"/>
    </location>
</feature>
<keyword evidence="1" id="KW-0732">Signal</keyword>
<name>A0A1K1MGW1_SELRU</name>
<evidence type="ECO:0000313" key="3">
    <source>
        <dbReference type="Proteomes" id="UP000182958"/>
    </source>
</evidence>
<reference evidence="3" key="1">
    <citation type="submission" date="2016-11" db="EMBL/GenBank/DDBJ databases">
        <authorList>
            <person name="Varghese N."/>
            <person name="Submissions S."/>
        </authorList>
    </citation>
    <scope>NUCLEOTIDE SEQUENCE [LARGE SCALE GENOMIC DNA]</scope>
    <source>
        <strain evidence="3">C3</strain>
    </source>
</reference>
<gene>
    <name evidence="2" type="ORF">SAMN02910323_0763</name>
</gene>
<dbReference type="AlphaFoldDB" id="A0A1K1MGW1"/>
<dbReference type="EMBL" id="FPJA01000004">
    <property type="protein sequence ID" value="SFW21174.1"/>
    <property type="molecule type" value="Genomic_DNA"/>
</dbReference>
<organism evidence="2 3">
    <name type="scientific">Selenomonas ruminantium</name>
    <dbReference type="NCBI Taxonomy" id="971"/>
    <lineage>
        <taxon>Bacteria</taxon>
        <taxon>Bacillati</taxon>
        <taxon>Bacillota</taxon>
        <taxon>Negativicutes</taxon>
        <taxon>Selenomonadales</taxon>
        <taxon>Selenomonadaceae</taxon>
        <taxon>Selenomonas</taxon>
    </lineage>
</organism>
<dbReference type="RefSeq" id="WP_072305602.1">
    <property type="nucleotide sequence ID" value="NZ_FPJA01000004.1"/>
</dbReference>
<accession>A0A1K1MGW1</accession>
<dbReference type="Proteomes" id="UP000182958">
    <property type="component" value="Unassembled WGS sequence"/>
</dbReference>
<evidence type="ECO:0000313" key="2">
    <source>
        <dbReference type="EMBL" id="SFW21174.1"/>
    </source>
</evidence>
<proteinExistence type="predicted"/>
<protein>
    <submittedName>
        <fullName evidence="2">Uncharacterized protein</fullName>
    </submittedName>
</protein>